<keyword evidence="2" id="KW-1185">Reference proteome</keyword>
<dbReference type="Proteomes" id="UP001236806">
    <property type="component" value="Unassembled WGS sequence"/>
</dbReference>
<organism evidence="1 2">
    <name type="scientific">Pseudarthrobacter siccitolerans</name>
    <dbReference type="NCBI Taxonomy" id="861266"/>
    <lineage>
        <taxon>Bacteria</taxon>
        <taxon>Bacillati</taxon>
        <taxon>Actinomycetota</taxon>
        <taxon>Actinomycetes</taxon>
        <taxon>Micrococcales</taxon>
        <taxon>Micrococcaceae</taxon>
        <taxon>Pseudarthrobacter</taxon>
    </lineage>
</organism>
<gene>
    <name evidence="1" type="ORF">QFZ36_000524</name>
</gene>
<protein>
    <submittedName>
        <fullName evidence="1">Uncharacterized protein</fullName>
    </submittedName>
</protein>
<sequence>MKCKHLWVMVVNFQQWSEHRVCLRCDKRIVIKREK</sequence>
<comment type="caution">
    <text evidence="1">The sequence shown here is derived from an EMBL/GenBank/DDBJ whole genome shotgun (WGS) entry which is preliminary data.</text>
</comment>
<reference evidence="1 2" key="1">
    <citation type="submission" date="2023-07" db="EMBL/GenBank/DDBJ databases">
        <title>Comparative genomics of wheat-associated soil bacteria to identify genetic determinants of phenazine resistance.</title>
        <authorList>
            <person name="Mouncey N."/>
        </authorList>
    </citation>
    <scope>NUCLEOTIDE SEQUENCE [LARGE SCALE GENOMIC DNA]</scope>
    <source>
        <strain evidence="1 2">W1I3</strain>
    </source>
</reference>
<accession>A0ABU0PG73</accession>
<evidence type="ECO:0000313" key="1">
    <source>
        <dbReference type="EMBL" id="MDQ0672963.1"/>
    </source>
</evidence>
<evidence type="ECO:0000313" key="2">
    <source>
        <dbReference type="Proteomes" id="UP001236806"/>
    </source>
</evidence>
<dbReference type="EMBL" id="JAUSXB010000001">
    <property type="protein sequence ID" value="MDQ0672963.1"/>
    <property type="molecule type" value="Genomic_DNA"/>
</dbReference>
<proteinExistence type="predicted"/>
<name>A0ABU0PG73_9MICC</name>